<keyword evidence="9" id="KW-0858">Xylan degradation</keyword>
<keyword evidence="1" id="KW-0677">Repeat</keyword>
<dbReference type="EC" id="3.2.1.8" evidence="6"/>
<evidence type="ECO:0000256" key="4">
    <source>
        <dbReference type="ARBA" id="ARBA00023295"/>
    </source>
</evidence>
<dbReference type="GO" id="GO:0045493">
    <property type="term" value="P:xylan catabolic process"/>
    <property type="evidence" value="ECO:0007669"/>
    <property type="project" value="UniProtKB-KW"/>
</dbReference>
<feature type="domain" description="GH10" evidence="8">
    <location>
        <begin position="181"/>
        <end position="520"/>
    </location>
</feature>
<evidence type="ECO:0000256" key="3">
    <source>
        <dbReference type="ARBA" id="ARBA00023277"/>
    </source>
</evidence>
<accession>W0FN15</accession>
<dbReference type="Pfam" id="PF00331">
    <property type="entry name" value="Glyco_hydro_10"/>
    <property type="match status" value="1"/>
</dbReference>
<keyword evidence="5 6" id="KW-0624">Polysaccharide degradation</keyword>
<dbReference type="InterPro" id="IPR001000">
    <property type="entry name" value="GH10_dom"/>
</dbReference>
<protein>
    <recommendedName>
        <fullName evidence="6">Beta-xylanase</fullName>
        <ecNumber evidence="6">3.2.1.8</ecNumber>
    </recommendedName>
</protein>
<evidence type="ECO:0000313" key="9">
    <source>
        <dbReference type="EMBL" id="AHF26303.1"/>
    </source>
</evidence>
<organism evidence="9">
    <name type="scientific">uncultured bacterium Contig1588_n_1603_cl</name>
    <dbReference type="NCBI Taxonomy" id="1393463"/>
    <lineage>
        <taxon>Bacteria</taxon>
        <taxon>environmental samples</taxon>
    </lineage>
</organism>
<dbReference type="PANTHER" id="PTHR31490:SF90">
    <property type="entry name" value="ENDO-1,4-BETA-XYLANASE A"/>
    <property type="match status" value="1"/>
</dbReference>
<dbReference type="SMART" id="SM00633">
    <property type="entry name" value="Glyco_10"/>
    <property type="match status" value="1"/>
</dbReference>
<dbReference type="Gene3D" id="2.60.120.260">
    <property type="entry name" value="Galactose-binding domain-like"/>
    <property type="match status" value="1"/>
</dbReference>
<keyword evidence="2 6" id="KW-0378">Hydrolase</keyword>
<dbReference type="PROSITE" id="PS51760">
    <property type="entry name" value="GH10_2"/>
    <property type="match status" value="1"/>
</dbReference>
<dbReference type="PANTHER" id="PTHR31490">
    <property type="entry name" value="GLYCOSYL HYDROLASE"/>
    <property type="match status" value="1"/>
</dbReference>
<dbReference type="EMBL" id="KC246875">
    <property type="protein sequence ID" value="AHF26303.1"/>
    <property type="molecule type" value="Genomic_DNA"/>
</dbReference>
<dbReference type="SUPFAM" id="SSF49785">
    <property type="entry name" value="Galactose-binding domain-like"/>
    <property type="match status" value="1"/>
</dbReference>
<dbReference type="InterPro" id="IPR017853">
    <property type="entry name" value="GH"/>
</dbReference>
<dbReference type="AlphaFoldDB" id="W0FN15"/>
<feature type="chain" id="PRO_5004788848" description="Beta-xylanase" evidence="7">
    <location>
        <begin position="24"/>
        <end position="524"/>
    </location>
</feature>
<dbReference type="PRINTS" id="PR00134">
    <property type="entry name" value="GLHYDRLASE10"/>
</dbReference>
<sequence length="524" mass="57795">MLRTLVCAALVLCLLVPMLGAYAEAVTVYTSDFSKNEDGWYGRGAVCARTAEGTLRTTGRSSDWNSPGRDFDLVEGGVYRISAEVRQDTMDNVGFMISIAHSADGAESYENLASAVAKKGEWATLSGTYTAGAFDRSVLYVETVAGAAPTLEYEIRNFTVTAPDGVPEVKPTEPPMVIGAADNLPSLKEIYADRFDFGTAVPQFAFMMPQLKQLILDQFSILTPENEMKPNSVLDVNASQKLVKDSGDETLAAVHLDDAKPLLNFAKENGLKVHGHTMLWGKSPREGQTPEAFFHEGYDTSKPLVSREVMLGRLENYIKGIFEATEAEWPGVVVSWDVLNEAVDDGTHGLRKCIWTQVIGEDYPNRAFGFARKYAPEGVRLFYNDYSTAYKDKRDGIIRLLKSIMEDGTIDGYGFQMHHGTAEPSMEQIRDSVQEIADLGLRLRVSELDVGTGGNSESAFTRQAKKYAGIMKLLVKFSDQFDAVEVWGLTDQMSWRAREFPLLFDGNGNPKPAFWAVADPDSVQ</sequence>
<evidence type="ECO:0000256" key="7">
    <source>
        <dbReference type="SAM" id="SignalP"/>
    </source>
</evidence>
<keyword evidence="4 6" id="KW-0326">Glycosidase</keyword>
<evidence type="ECO:0000259" key="8">
    <source>
        <dbReference type="PROSITE" id="PS51760"/>
    </source>
</evidence>
<comment type="similarity">
    <text evidence="6">Belongs to the glycosyl hydrolase 10 (cellulase F) family.</text>
</comment>
<evidence type="ECO:0000256" key="2">
    <source>
        <dbReference type="ARBA" id="ARBA00022801"/>
    </source>
</evidence>
<name>W0FN15_9BACT</name>
<reference evidence="9" key="1">
    <citation type="journal article" date="2013" name="PLoS ONE">
        <title>Metagenomic insights into the carbohydrate-active enzymes carried by the microorganisms adhering to solid digesta in the rumen of cows.</title>
        <authorList>
            <person name="Wang L."/>
            <person name="Hatem A."/>
            <person name="Catalyurek U.V."/>
            <person name="Morrison M."/>
            <person name="Yu Z."/>
        </authorList>
    </citation>
    <scope>NUCLEOTIDE SEQUENCE</scope>
</reference>
<comment type="catalytic activity">
    <reaction evidence="6">
        <text>Endohydrolysis of (1-&gt;4)-beta-D-xylosidic linkages in xylans.</text>
        <dbReference type="EC" id="3.2.1.8"/>
    </reaction>
</comment>
<keyword evidence="3 6" id="KW-0119">Carbohydrate metabolism</keyword>
<dbReference type="InterPro" id="IPR003305">
    <property type="entry name" value="CenC_carb-bd"/>
</dbReference>
<dbReference type="InterPro" id="IPR044846">
    <property type="entry name" value="GH10"/>
</dbReference>
<dbReference type="Gene3D" id="3.20.20.80">
    <property type="entry name" value="Glycosidases"/>
    <property type="match status" value="1"/>
</dbReference>
<evidence type="ECO:0000256" key="5">
    <source>
        <dbReference type="ARBA" id="ARBA00023326"/>
    </source>
</evidence>
<proteinExistence type="inferred from homology"/>
<dbReference type="SUPFAM" id="SSF51445">
    <property type="entry name" value="(Trans)glycosidases"/>
    <property type="match status" value="1"/>
</dbReference>
<evidence type="ECO:0000256" key="6">
    <source>
        <dbReference type="RuleBase" id="RU361174"/>
    </source>
</evidence>
<dbReference type="Pfam" id="PF02018">
    <property type="entry name" value="CBM_4_9"/>
    <property type="match status" value="1"/>
</dbReference>
<dbReference type="InterPro" id="IPR008979">
    <property type="entry name" value="Galactose-bd-like_sf"/>
</dbReference>
<dbReference type="GO" id="GO:0031176">
    <property type="term" value="F:endo-1,4-beta-xylanase activity"/>
    <property type="evidence" value="ECO:0007669"/>
    <property type="project" value="UniProtKB-EC"/>
</dbReference>
<keyword evidence="7" id="KW-0732">Signal</keyword>
<feature type="signal peptide" evidence="7">
    <location>
        <begin position="1"/>
        <end position="23"/>
    </location>
</feature>
<evidence type="ECO:0000256" key="1">
    <source>
        <dbReference type="ARBA" id="ARBA00022737"/>
    </source>
</evidence>